<evidence type="ECO:0000313" key="2">
    <source>
        <dbReference type="Proteomes" id="UP000187406"/>
    </source>
</evidence>
<feature type="non-terminal residue" evidence="1">
    <location>
        <position position="71"/>
    </location>
</feature>
<proteinExistence type="predicted"/>
<name>A0A1Q3D3A8_CEPFO</name>
<sequence length="71" mass="8182">TISNSFHKVLKATCRLEKLIITLPNFDIISLEIEHNPKYFPLFEDCVGSIDETLINAHILANQQIPYRGRK</sequence>
<protein>
    <submittedName>
        <fullName evidence="1">Uncharacterized protein</fullName>
    </submittedName>
</protein>
<accession>A0A1Q3D3A8</accession>
<dbReference type="AlphaFoldDB" id="A0A1Q3D3A8"/>
<keyword evidence="2" id="KW-1185">Reference proteome</keyword>
<dbReference type="OrthoDB" id="785423at2759"/>
<organism evidence="1 2">
    <name type="scientific">Cephalotus follicularis</name>
    <name type="common">Albany pitcher plant</name>
    <dbReference type="NCBI Taxonomy" id="3775"/>
    <lineage>
        <taxon>Eukaryota</taxon>
        <taxon>Viridiplantae</taxon>
        <taxon>Streptophyta</taxon>
        <taxon>Embryophyta</taxon>
        <taxon>Tracheophyta</taxon>
        <taxon>Spermatophyta</taxon>
        <taxon>Magnoliopsida</taxon>
        <taxon>eudicotyledons</taxon>
        <taxon>Gunneridae</taxon>
        <taxon>Pentapetalae</taxon>
        <taxon>rosids</taxon>
        <taxon>fabids</taxon>
        <taxon>Oxalidales</taxon>
        <taxon>Cephalotaceae</taxon>
        <taxon>Cephalotus</taxon>
    </lineage>
</organism>
<dbReference type="Proteomes" id="UP000187406">
    <property type="component" value="Unassembled WGS sequence"/>
</dbReference>
<dbReference type="EMBL" id="BDDD01004104">
    <property type="protein sequence ID" value="GAV86949.1"/>
    <property type="molecule type" value="Genomic_DNA"/>
</dbReference>
<evidence type="ECO:0000313" key="1">
    <source>
        <dbReference type="EMBL" id="GAV86949.1"/>
    </source>
</evidence>
<gene>
    <name evidence="1" type="ORF">CFOL_v3_30375</name>
</gene>
<feature type="non-terminal residue" evidence="1">
    <location>
        <position position="1"/>
    </location>
</feature>
<comment type="caution">
    <text evidence="1">The sequence shown here is derived from an EMBL/GenBank/DDBJ whole genome shotgun (WGS) entry which is preliminary data.</text>
</comment>
<dbReference type="InParanoid" id="A0A1Q3D3A8"/>
<reference evidence="2" key="1">
    <citation type="submission" date="2016-04" db="EMBL/GenBank/DDBJ databases">
        <title>Cephalotus genome sequencing.</title>
        <authorList>
            <person name="Fukushima K."/>
            <person name="Hasebe M."/>
            <person name="Fang X."/>
        </authorList>
    </citation>
    <scope>NUCLEOTIDE SEQUENCE [LARGE SCALE GENOMIC DNA]</scope>
    <source>
        <strain evidence="2">cv. St1</strain>
    </source>
</reference>